<proteinExistence type="predicted"/>
<feature type="domain" description="Glycosyltransferase 2-like" evidence="3">
    <location>
        <begin position="40"/>
        <end position="173"/>
    </location>
</feature>
<dbReference type="Gene3D" id="3.90.550.10">
    <property type="entry name" value="Spore Coat Polysaccharide Biosynthesis Protein SpsA, Chain A"/>
    <property type="match status" value="1"/>
</dbReference>
<evidence type="ECO:0000313" key="5">
    <source>
        <dbReference type="Proteomes" id="UP000347681"/>
    </source>
</evidence>
<dbReference type="AlphaFoldDB" id="A0A5M5ZZR1"/>
<sequence length="356" mass="41337">MRKKWLFALNGGLEMMFLIFSPHHGSQSKIICKLMNPLVSIGIPIYNVESYIQRCAKSLFEQTYDNIEYIFVNDYTPDKSVNILQDLLDEYPNRKKQTIILHNTKNLGLSTTRNIAIDSMTGQFVMWVDSDDFIEPDMVEKLIIAQSSNDADIVTCNVVVDMPKNVTRIMKSPVYNSAHDMTIQLLRMSVPVSVWARLIRLNLYKSHHVKSIDGINNAEDYQVMPRLAYYAKCVTNIPDALYHYNCQNQASYTASYSVKQSEQVISSVHFLESFFKDKGREYIDALGYAKMQILARDLVKCCRFSLKAHYYRTLQIVKQMDPKYKRSLSIPFRLIFMMPEYYTAKIYVMLASLFKK</sequence>
<dbReference type="RefSeq" id="WP_149940644.1">
    <property type="nucleotide sequence ID" value="NZ_JAQERG010000021.1"/>
</dbReference>
<dbReference type="EMBL" id="VVZB01000001">
    <property type="protein sequence ID" value="KAA5386718.1"/>
    <property type="molecule type" value="Genomic_DNA"/>
</dbReference>
<dbReference type="SUPFAM" id="SSF53448">
    <property type="entry name" value="Nucleotide-diphospho-sugar transferases"/>
    <property type="match status" value="1"/>
</dbReference>
<reference evidence="4 5" key="1">
    <citation type="journal article" date="2019" name="Nat. Med.">
        <title>A library of human gut bacterial isolates paired with longitudinal multiomics data enables mechanistic microbiome research.</title>
        <authorList>
            <person name="Poyet M."/>
            <person name="Groussin M."/>
            <person name="Gibbons S.M."/>
            <person name="Avila-Pacheco J."/>
            <person name="Jiang X."/>
            <person name="Kearney S.M."/>
            <person name="Perrotta A.R."/>
            <person name="Berdy B."/>
            <person name="Zhao S."/>
            <person name="Lieberman T.D."/>
            <person name="Swanson P.K."/>
            <person name="Smith M."/>
            <person name="Roesemann S."/>
            <person name="Alexander J.E."/>
            <person name="Rich S.A."/>
            <person name="Livny J."/>
            <person name="Vlamakis H."/>
            <person name="Clish C."/>
            <person name="Bullock K."/>
            <person name="Deik A."/>
            <person name="Scott J."/>
            <person name="Pierce K.A."/>
            <person name="Xavier R.J."/>
            <person name="Alm E.J."/>
        </authorList>
    </citation>
    <scope>NUCLEOTIDE SEQUENCE [LARGE SCALE GENOMIC DNA]</scope>
    <source>
        <strain evidence="4 5">BIOML-A5</strain>
    </source>
</reference>
<comment type="caution">
    <text evidence="4">The sequence shown here is derived from an EMBL/GenBank/DDBJ whole genome shotgun (WGS) entry which is preliminary data.</text>
</comment>
<organism evidence="4 5">
    <name type="scientific">Phocaeicola dorei</name>
    <dbReference type="NCBI Taxonomy" id="357276"/>
    <lineage>
        <taxon>Bacteria</taxon>
        <taxon>Pseudomonadati</taxon>
        <taxon>Bacteroidota</taxon>
        <taxon>Bacteroidia</taxon>
        <taxon>Bacteroidales</taxon>
        <taxon>Bacteroidaceae</taxon>
        <taxon>Phocaeicola</taxon>
    </lineage>
</organism>
<dbReference type="PANTHER" id="PTHR22916">
    <property type="entry name" value="GLYCOSYLTRANSFERASE"/>
    <property type="match status" value="1"/>
</dbReference>
<dbReference type="CDD" id="cd00761">
    <property type="entry name" value="Glyco_tranf_GTA_type"/>
    <property type="match status" value="1"/>
</dbReference>
<dbReference type="InterPro" id="IPR029044">
    <property type="entry name" value="Nucleotide-diphossugar_trans"/>
</dbReference>
<dbReference type="Pfam" id="PF00535">
    <property type="entry name" value="Glycos_transf_2"/>
    <property type="match status" value="1"/>
</dbReference>
<dbReference type="GO" id="GO:0016758">
    <property type="term" value="F:hexosyltransferase activity"/>
    <property type="evidence" value="ECO:0007669"/>
    <property type="project" value="UniProtKB-ARBA"/>
</dbReference>
<dbReference type="PANTHER" id="PTHR22916:SF51">
    <property type="entry name" value="GLYCOSYLTRANSFERASE EPSH-RELATED"/>
    <property type="match status" value="1"/>
</dbReference>
<dbReference type="Proteomes" id="UP000347681">
    <property type="component" value="Unassembled WGS sequence"/>
</dbReference>
<evidence type="ECO:0000259" key="3">
    <source>
        <dbReference type="Pfam" id="PF00535"/>
    </source>
</evidence>
<protein>
    <submittedName>
        <fullName evidence="4">Glycosyltransferase family 2 protein</fullName>
    </submittedName>
</protein>
<gene>
    <name evidence="4" type="ORF">F2Y61_02525</name>
</gene>
<name>A0A5M5ZZR1_9BACT</name>
<evidence type="ECO:0000256" key="1">
    <source>
        <dbReference type="ARBA" id="ARBA00022676"/>
    </source>
</evidence>
<accession>A0A5M5ZZR1</accession>
<dbReference type="InterPro" id="IPR001173">
    <property type="entry name" value="Glyco_trans_2-like"/>
</dbReference>
<evidence type="ECO:0000256" key="2">
    <source>
        <dbReference type="ARBA" id="ARBA00022679"/>
    </source>
</evidence>
<keyword evidence="2 4" id="KW-0808">Transferase</keyword>
<keyword evidence="1" id="KW-0328">Glycosyltransferase</keyword>
<evidence type="ECO:0000313" key="4">
    <source>
        <dbReference type="EMBL" id="KAA5386718.1"/>
    </source>
</evidence>